<protein>
    <submittedName>
        <fullName evidence="2">Uncharacterized protein</fullName>
    </submittedName>
</protein>
<organism evidence="2 3">
    <name type="scientific">Daphnia magna</name>
    <dbReference type="NCBI Taxonomy" id="35525"/>
    <lineage>
        <taxon>Eukaryota</taxon>
        <taxon>Metazoa</taxon>
        <taxon>Ecdysozoa</taxon>
        <taxon>Arthropoda</taxon>
        <taxon>Crustacea</taxon>
        <taxon>Branchiopoda</taxon>
        <taxon>Diplostraca</taxon>
        <taxon>Cladocera</taxon>
        <taxon>Anomopoda</taxon>
        <taxon>Daphniidae</taxon>
        <taxon>Daphnia</taxon>
    </lineage>
</organism>
<gene>
    <name evidence="2" type="ORF">OUZ56_030971</name>
</gene>
<evidence type="ECO:0000313" key="3">
    <source>
        <dbReference type="Proteomes" id="UP001234178"/>
    </source>
</evidence>
<keyword evidence="1" id="KW-1133">Transmembrane helix</keyword>
<dbReference type="Proteomes" id="UP001234178">
    <property type="component" value="Unassembled WGS sequence"/>
</dbReference>
<name>A0ABQ9ZSU5_9CRUS</name>
<feature type="transmembrane region" description="Helical" evidence="1">
    <location>
        <begin position="77"/>
        <end position="99"/>
    </location>
</feature>
<feature type="transmembrane region" description="Helical" evidence="1">
    <location>
        <begin position="54"/>
        <end position="71"/>
    </location>
</feature>
<sequence length="136" mass="15503">MDDQTGPLSNRLFQWVLAQQRSSISRKLLPFFSRQDGNDAPPTFSPTDERKRGGGLLFLFIYFFTFLVSDLLEGVDTFNHCLSSAALISSVTVTVFRNVKEGASRSLRKTSFFGSDILLPHRFQKDRKLDLSFFLK</sequence>
<keyword evidence="3" id="KW-1185">Reference proteome</keyword>
<evidence type="ECO:0000313" key="2">
    <source>
        <dbReference type="EMBL" id="KAK4016008.1"/>
    </source>
</evidence>
<comment type="caution">
    <text evidence="2">The sequence shown here is derived from an EMBL/GenBank/DDBJ whole genome shotgun (WGS) entry which is preliminary data.</text>
</comment>
<dbReference type="EMBL" id="JAOYFB010000005">
    <property type="protein sequence ID" value="KAK4016008.1"/>
    <property type="molecule type" value="Genomic_DNA"/>
</dbReference>
<reference evidence="2 3" key="1">
    <citation type="journal article" date="2023" name="Nucleic Acids Res.">
        <title>The hologenome of Daphnia magna reveals possible DNA methylation and microbiome-mediated evolution of the host genome.</title>
        <authorList>
            <person name="Chaturvedi A."/>
            <person name="Li X."/>
            <person name="Dhandapani V."/>
            <person name="Marshall H."/>
            <person name="Kissane S."/>
            <person name="Cuenca-Cambronero M."/>
            <person name="Asole G."/>
            <person name="Calvet F."/>
            <person name="Ruiz-Romero M."/>
            <person name="Marangio P."/>
            <person name="Guigo R."/>
            <person name="Rago D."/>
            <person name="Mirbahai L."/>
            <person name="Eastwood N."/>
            <person name="Colbourne J.K."/>
            <person name="Zhou J."/>
            <person name="Mallon E."/>
            <person name="Orsini L."/>
        </authorList>
    </citation>
    <scope>NUCLEOTIDE SEQUENCE [LARGE SCALE GENOMIC DNA]</scope>
    <source>
        <strain evidence="2">LRV0_1</strain>
    </source>
</reference>
<proteinExistence type="predicted"/>
<accession>A0ABQ9ZSU5</accession>
<keyword evidence="1" id="KW-0812">Transmembrane</keyword>
<evidence type="ECO:0000256" key="1">
    <source>
        <dbReference type="SAM" id="Phobius"/>
    </source>
</evidence>
<keyword evidence="1" id="KW-0472">Membrane</keyword>